<feature type="non-terminal residue" evidence="7">
    <location>
        <position position="1"/>
    </location>
</feature>
<dbReference type="PANTHER" id="PTHR24264:SF65">
    <property type="entry name" value="SRCR DOMAIN-CONTAINING PROTEIN"/>
    <property type="match status" value="1"/>
</dbReference>
<dbReference type="InterPro" id="IPR050127">
    <property type="entry name" value="Serine_Proteases_S1"/>
</dbReference>
<keyword evidence="8" id="KW-1185">Reference proteome</keyword>
<keyword evidence="4" id="KW-0378">Hydrolase</keyword>
<name>A0A8J2L1L4_9HEXA</name>
<evidence type="ECO:0000256" key="2">
    <source>
        <dbReference type="ARBA" id="ARBA00022525"/>
    </source>
</evidence>
<proteinExistence type="predicted"/>
<evidence type="ECO:0000259" key="6">
    <source>
        <dbReference type="PROSITE" id="PS50240"/>
    </source>
</evidence>
<evidence type="ECO:0000256" key="1">
    <source>
        <dbReference type="ARBA" id="ARBA00004613"/>
    </source>
</evidence>
<dbReference type="InterPro" id="IPR001254">
    <property type="entry name" value="Trypsin_dom"/>
</dbReference>
<dbReference type="PROSITE" id="PS50240">
    <property type="entry name" value="TRYPSIN_DOM"/>
    <property type="match status" value="1"/>
</dbReference>
<evidence type="ECO:0000256" key="3">
    <source>
        <dbReference type="ARBA" id="ARBA00022670"/>
    </source>
</evidence>
<protein>
    <recommendedName>
        <fullName evidence="6">Peptidase S1 domain-containing protein</fullName>
    </recommendedName>
</protein>
<dbReference type="AlphaFoldDB" id="A0A8J2L1L4"/>
<evidence type="ECO:0000256" key="4">
    <source>
        <dbReference type="ARBA" id="ARBA00022801"/>
    </source>
</evidence>
<sequence>NVTKAPLGDSGGPLVHETPKGIFEQIGIVSWGEGCARPDRPGLYSRVSEFNQWIHYETRLANAKWCSGTYF</sequence>
<evidence type="ECO:0000256" key="5">
    <source>
        <dbReference type="ARBA" id="ARBA00022825"/>
    </source>
</evidence>
<keyword evidence="2" id="KW-0964">Secreted</keyword>
<keyword evidence="3" id="KW-0645">Protease</keyword>
<organism evidence="7 8">
    <name type="scientific">Allacma fusca</name>
    <dbReference type="NCBI Taxonomy" id="39272"/>
    <lineage>
        <taxon>Eukaryota</taxon>
        <taxon>Metazoa</taxon>
        <taxon>Ecdysozoa</taxon>
        <taxon>Arthropoda</taxon>
        <taxon>Hexapoda</taxon>
        <taxon>Collembola</taxon>
        <taxon>Symphypleona</taxon>
        <taxon>Sminthuridae</taxon>
        <taxon>Allacma</taxon>
    </lineage>
</organism>
<keyword evidence="5" id="KW-0720">Serine protease</keyword>
<accession>A0A8J2L1L4</accession>
<feature type="domain" description="Peptidase S1" evidence="6">
    <location>
        <begin position="1"/>
        <end position="59"/>
    </location>
</feature>
<dbReference type="GO" id="GO:0004252">
    <property type="term" value="F:serine-type endopeptidase activity"/>
    <property type="evidence" value="ECO:0007669"/>
    <property type="project" value="InterPro"/>
</dbReference>
<comment type="caution">
    <text evidence="7">The sequence shown here is derived from an EMBL/GenBank/DDBJ whole genome shotgun (WGS) entry which is preliminary data.</text>
</comment>
<evidence type="ECO:0000313" key="7">
    <source>
        <dbReference type="EMBL" id="CAG7825631.1"/>
    </source>
</evidence>
<gene>
    <name evidence="7" type="ORF">AFUS01_LOCUS35732</name>
</gene>
<dbReference type="GO" id="GO:0005615">
    <property type="term" value="C:extracellular space"/>
    <property type="evidence" value="ECO:0007669"/>
    <property type="project" value="TreeGrafter"/>
</dbReference>
<dbReference type="Pfam" id="PF00089">
    <property type="entry name" value="Trypsin"/>
    <property type="match status" value="1"/>
</dbReference>
<dbReference type="PANTHER" id="PTHR24264">
    <property type="entry name" value="TRYPSIN-RELATED"/>
    <property type="match status" value="1"/>
</dbReference>
<dbReference type="GO" id="GO:0006508">
    <property type="term" value="P:proteolysis"/>
    <property type="evidence" value="ECO:0007669"/>
    <property type="project" value="UniProtKB-KW"/>
</dbReference>
<comment type="subcellular location">
    <subcellularLocation>
        <location evidence="1">Secreted</location>
    </subcellularLocation>
</comment>
<dbReference type="EMBL" id="CAJVCH010537027">
    <property type="protein sequence ID" value="CAG7825631.1"/>
    <property type="molecule type" value="Genomic_DNA"/>
</dbReference>
<dbReference type="Proteomes" id="UP000708208">
    <property type="component" value="Unassembled WGS sequence"/>
</dbReference>
<dbReference type="OrthoDB" id="93664at2759"/>
<reference evidence="7" key="1">
    <citation type="submission" date="2021-06" db="EMBL/GenBank/DDBJ databases">
        <authorList>
            <person name="Hodson N. C."/>
            <person name="Mongue J. A."/>
            <person name="Jaron S. K."/>
        </authorList>
    </citation>
    <scope>NUCLEOTIDE SEQUENCE</scope>
</reference>
<evidence type="ECO:0000313" key="8">
    <source>
        <dbReference type="Proteomes" id="UP000708208"/>
    </source>
</evidence>